<dbReference type="GO" id="GO:0003676">
    <property type="term" value="F:nucleic acid binding"/>
    <property type="evidence" value="ECO:0007669"/>
    <property type="project" value="InterPro"/>
</dbReference>
<dbReference type="Proteomes" id="UP000886844">
    <property type="component" value="Unassembled WGS sequence"/>
</dbReference>
<feature type="chain" id="PRO_5039502995" evidence="7">
    <location>
        <begin position="20"/>
        <end position="256"/>
    </location>
</feature>
<dbReference type="InterPro" id="IPR003154">
    <property type="entry name" value="S1/P1nuclease"/>
</dbReference>
<sequence>MKRLILLSLSLVISSVAFGWGQKGHDVTAAIAEQHLTRKAAKAVHRILEGQSPVYWSNWLDNASHTPEYASTKTWHYLNVEEGQTLDEARRIPEGDVLKAVTEIADRLRAGELTPEEEAVNLRMLIHLVGDMHCPMHLGRQSDLGGNRREVRFFGRRTNLHSVWDTDLPEAGHRWSYTEWQQQIDRASKAEQQAITAGTPEEWARETHAVCTEVYDATPEGTEISYDYVARFTPVVERQLLRAGLRLAHLLNGIYR</sequence>
<reference evidence="8" key="1">
    <citation type="journal article" date="2021" name="PeerJ">
        <title>Extensive microbial diversity within the chicken gut microbiome revealed by metagenomics and culture.</title>
        <authorList>
            <person name="Gilroy R."/>
            <person name="Ravi A."/>
            <person name="Getino M."/>
            <person name="Pursley I."/>
            <person name="Horton D.L."/>
            <person name="Alikhan N.F."/>
            <person name="Baker D."/>
            <person name="Gharbi K."/>
            <person name="Hall N."/>
            <person name="Watson M."/>
            <person name="Adriaenssens E.M."/>
            <person name="Foster-Nyarko E."/>
            <person name="Jarju S."/>
            <person name="Secka A."/>
            <person name="Antonio M."/>
            <person name="Oren A."/>
            <person name="Chaudhuri R.R."/>
            <person name="La Ragione R."/>
            <person name="Hildebrand F."/>
            <person name="Pallen M.J."/>
        </authorList>
    </citation>
    <scope>NUCLEOTIDE SEQUENCE</scope>
    <source>
        <strain evidence="8">5134</strain>
    </source>
</reference>
<dbReference type="EMBL" id="DXDA01000026">
    <property type="protein sequence ID" value="HIY68405.1"/>
    <property type="molecule type" value="Genomic_DNA"/>
</dbReference>
<keyword evidence="3" id="KW-0255">Endonuclease</keyword>
<dbReference type="Gene3D" id="1.10.575.10">
    <property type="entry name" value="P1 Nuclease"/>
    <property type="match status" value="1"/>
</dbReference>
<protein>
    <submittedName>
        <fullName evidence="8">S1/P1 nuclease</fullName>
    </submittedName>
</protein>
<name>A0A9D2CCB9_9BACT</name>
<keyword evidence="4" id="KW-0378">Hydrolase</keyword>
<dbReference type="PANTHER" id="PTHR33146:SF26">
    <property type="entry name" value="ENDONUCLEASE 4"/>
    <property type="match status" value="1"/>
</dbReference>
<dbReference type="InterPro" id="IPR008947">
    <property type="entry name" value="PLipase_C/P1_nuclease_dom_sf"/>
</dbReference>
<keyword evidence="6" id="KW-0325">Glycoprotein</keyword>
<evidence type="ECO:0000313" key="8">
    <source>
        <dbReference type="EMBL" id="HIY68405.1"/>
    </source>
</evidence>
<keyword evidence="7" id="KW-0732">Signal</keyword>
<feature type="signal peptide" evidence="7">
    <location>
        <begin position="1"/>
        <end position="19"/>
    </location>
</feature>
<evidence type="ECO:0000256" key="6">
    <source>
        <dbReference type="ARBA" id="ARBA00023180"/>
    </source>
</evidence>
<evidence type="ECO:0000256" key="5">
    <source>
        <dbReference type="ARBA" id="ARBA00023157"/>
    </source>
</evidence>
<proteinExistence type="predicted"/>
<keyword evidence="5" id="KW-1015">Disulfide bond</keyword>
<dbReference type="PANTHER" id="PTHR33146">
    <property type="entry name" value="ENDONUCLEASE 4"/>
    <property type="match status" value="1"/>
</dbReference>
<dbReference type="SUPFAM" id="SSF48537">
    <property type="entry name" value="Phospholipase C/P1 nuclease"/>
    <property type="match status" value="1"/>
</dbReference>
<comment type="caution">
    <text evidence="8">The sequence shown here is derived from an EMBL/GenBank/DDBJ whole genome shotgun (WGS) entry which is preliminary data.</text>
</comment>
<keyword evidence="1" id="KW-0540">Nuclease</keyword>
<keyword evidence="2" id="KW-0479">Metal-binding</keyword>
<dbReference type="GO" id="GO:0016788">
    <property type="term" value="F:hydrolase activity, acting on ester bonds"/>
    <property type="evidence" value="ECO:0007669"/>
    <property type="project" value="InterPro"/>
</dbReference>
<dbReference type="CDD" id="cd11010">
    <property type="entry name" value="S1-P1_nuclease"/>
    <property type="match status" value="1"/>
</dbReference>
<organism evidence="8 9">
    <name type="scientific">Candidatus Alistipes intestinigallinarum</name>
    <dbReference type="NCBI Taxonomy" id="2838440"/>
    <lineage>
        <taxon>Bacteria</taxon>
        <taxon>Pseudomonadati</taxon>
        <taxon>Bacteroidota</taxon>
        <taxon>Bacteroidia</taxon>
        <taxon>Bacteroidales</taxon>
        <taxon>Rikenellaceae</taxon>
        <taxon>Alistipes</taxon>
    </lineage>
</organism>
<reference evidence="8" key="2">
    <citation type="submission" date="2021-04" db="EMBL/GenBank/DDBJ databases">
        <authorList>
            <person name="Gilroy R."/>
        </authorList>
    </citation>
    <scope>NUCLEOTIDE SEQUENCE</scope>
    <source>
        <strain evidence="8">5134</strain>
    </source>
</reference>
<evidence type="ECO:0000256" key="1">
    <source>
        <dbReference type="ARBA" id="ARBA00022722"/>
    </source>
</evidence>
<dbReference type="Pfam" id="PF02265">
    <property type="entry name" value="S1-P1_nuclease"/>
    <property type="match status" value="1"/>
</dbReference>
<evidence type="ECO:0000256" key="3">
    <source>
        <dbReference type="ARBA" id="ARBA00022759"/>
    </source>
</evidence>
<dbReference type="GO" id="GO:0006308">
    <property type="term" value="P:DNA catabolic process"/>
    <property type="evidence" value="ECO:0007669"/>
    <property type="project" value="InterPro"/>
</dbReference>
<gene>
    <name evidence="8" type="ORF">H9828_03190</name>
</gene>
<dbReference type="AlphaFoldDB" id="A0A9D2CCB9"/>
<evidence type="ECO:0000256" key="2">
    <source>
        <dbReference type="ARBA" id="ARBA00022723"/>
    </source>
</evidence>
<evidence type="ECO:0000313" key="9">
    <source>
        <dbReference type="Proteomes" id="UP000886844"/>
    </source>
</evidence>
<evidence type="ECO:0000256" key="4">
    <source>
        <dbReference type="ARBA" id="ARBA00022801"/>
    </source>
</evidence>
<accession>A0A9D2CCB9</accession>
<evidence type="ECO:0000256" key="7">
    <source>
        <dbReference type="SAM" id="SignalP"/>
    </source>
</evidence>
<dbReference type="GO" id="GO:0046872">
    <property type="term" value="F:metal ion binding"/>
    <property type="evidence" value="ECO:0007669"/>
    <property type="project" value="UniProtKB-KW"/>
</dbReference>
<dbReference type="GO" id="GO:0004519">
    <property type="term" value="F:endonuclease activity"/>
    <property type="evidence" value="ECO:0007669"/>
    <property type="project" value="UniProtKB-KW"/>
</dbReference>